<comment type="catalytic activity">
    <reaction evidence="7">
        <text>fluoride(in) = fluoride(out)</text>
        <dbReference type="Rhea" id="RHEA:76159"/>
        <dbReference type="ChEBI" id="CHEBI:17051"/>
    </reaction>
    <physiologicalReaction direction="left-to-right" evidence="7">
        <dbReference type="Rhea" id="RHEA:76160"/>
    </physiologicalReaction>
</comment>
<evidence type="ECO:0000256" key="4">
    <source>
        <dbReference type="ARBA" id="ARBA00022989"/>
    </source>
</evidence>
<feature type="binding site" evidence="8">
    <location>
        <position position="77"/>
    </location>
    <ligand>
        <name>Na(+)</name>
        <dbReference type="ChEBI" id="CHEBI:29101"/>
        <note>structural</note>
    </ligand>
</feature>
<feature type="transmembrane region" description="Helical" evidence="8">
    <location>
        <begin position="6"/>
        <end position="23"/>
    </location>
</feature>
<comment type="activity regulation">
    <text evidence="8">Na(+) is not transported, but it plays an essential structural role and its presence is essential for fluoride channel function.</text>
</comment>
<keyword evidence="8" id="KW-0915">Sodium</keyword>
<feature type="transmembrane region" description="Helical" evidence="8">
    <location>
        <begin position="96"/>
        <end position="116"/>
    </location>
</feature>
<keyword evidence="2 8" id="KW-1003">Cell membrane</keyword>
<dbReference type="AlphaFoldDB" id="A0A0R7K1X3"/>
<dbReference type="HAMAP" id="MF_00454">
    <property type="entry name" value="FluC"/>
    <property type="match status" value="1"/>
</dbReference>
<keyword evidence="8" id="KW-0407">Ion channel</keyword>
<feature type="binding site" evidence="8">
    <location>
        <position position="74"/>
    </location>
    <ligand>
        <name>Na(+)</name>
        <dbReference type="ChEBI" id="CHEBI:29101"/>
        <note>structural</note>
    </ligand>
</feature>
<dbReference type="NCBIfam" id="TIGR00494">
    <property type="entry name" value="crcB"/>
    <property type="match status" value="1"/>
</dbReference>
<sequence>MDGRLVLLVGLGGAIGSILRYLVTEVIPSNQMPFGTITVNLLGSMILGIMFGAIAADAVINQEYALLFGTGLLGAFTTMSAFAMDTINLSEDEFSTTFIYVVITIVGSLGLAWSGYKIGFSLFS</sequence>
<reference evidence="9" key="2">
    <citation type="journal article" date="2015" name="ISME J.">
        <title>A new class of marine Euryarchaeota group II from the Mediterranean deep chlorophyll maximum.</title>
        <authorList>
            <person name="Martin-Cuadrado A.B."/>
            <person name="Garcia-Heredia I."/>
            <person name="Molto A.G."/>
            <person name="Lopez-Ubeda R."/>
            <person name="Kimes N."/>
            <person name="Lopez-Garcia P."/>
            <person name="Moreira D."/>
            <person name="Rodriguez-Valera F."/>
        </authorList>
    </citation>
    <scope>NUCLEOTIDE SEQUENCE</scope>
</reference>
<dbReference type="GO" id="GO:0046872">
    <property type="term" value="F:metal ion binding"/>
    <property type="evidence" value="ECO:0007669"/>
    <property type="project" value="UniProtKB-KW"/>
</dbReference>
<keyword evidence="3 8" id="KW-0812">Transmembrane</keyword>
<dbReference type="GO" id="GO:0062054">
    <property type="term" value="F:fluoride channel activity"/>
    <property type="evidence" value="ECO:0007669"/>
    <property type="project" value="UniProtKB-UniRule"/>
</dbReference>
<comment type="function">
    <text evidence="8">Fluoride-specific ion channel. Important for reducing fluoride concentration in the cell, thus reducing its toxicity.</text>
</comment>
<dbReference type="Pfam" id="PF02537">
    <property type="entry name" value="CRCB"/>
    <property type="match status" value="1"/>
</dbReference>
<evidence type="ECO:0000256" key="1">
    <source>
        <dbReference type="ARBA" id="ARBA00004651"/>
    </source>
</evidence>
<keyword evidence="8" id="KW-0479">Metal-binding</keyword>
<organism evidence="9">
    <name type="scientific">uncultured Poseidoniia archaeon</name>
    <dbReference type="NCBI Taxonomy" id="1697135"/>
    <lineage>
        <taxon>Archaea</taxon>
        <taxon>Methanobacteriati</taxon>
        <taxon>Thermoplasmatota</taxon>
        <taxon>Candidatus Poseidoniia</taxon>
        <taxon>environmental samples</taxon>
    </lineage>
</organism>
<feature type="transmembrane region" description="Helical" evidence="8">
    <location>
        <begin position="64"/>
        <end position="84"/>
    </location>
</feature>
<evidence type="ECO:0000313" key="9">
    <source>
        <dbReference type="EMBL" id="AKQ06006.1"/>
    </source>
</evidence>
<dbReference type="InterPro" id="IPR003691">
    <property type="entry name" value="FluC"/>
</dbReference>
<dbReference type="PANTHER" id="PTHR28259">
    <property type="entry name" value="FLUORIDE EXPORT PROTEIN 1-RELATED"/>
    <property type="match status" value="1"/>
</dbReference>
<protein>
    <recommendedName>
        <fullName evidence="8">Fluoride-specific ion channel FluC</fullName>
    </recommendedName>
</protein>
<dbReference type="GO" id="GO:0005886">
    <property type="term" value="C:plasma membrane"/>
    <property type="evidence" value="ECO:0007669"/>
    <property type="project" value="UniProtKB-SubCell"/>
</dbReference>
<comment type="similarity">
    <text evidence="6 8">Belongs to the fluoride channel Fluc/FEX (TC 1.A.43) family.</text>
</comment>
<feature type="transmembrane region" description="Helical" evidence="8">
    <location>
        <begin position="35"/>
        <end position="58"/>
    </location>
</feature>
<dbReference type="PANTHER" id="PTHR28259:SF1">
    <property type="entry name" value="FLUORIDE EXPORT PROTEIN 1-RELATED"/>
    <property type="match status" value="1"/>
</dbReference>
<keyword evidence="4 8" id="KW-1133">Transmembrane helix</keyword>
<evidence type="ECO:0000256" key="8">
    <source>
        <dbReference type="HAMAP-Rule" id="MF_00454"/>
    </source>
</evidence>
<evidence type="ECO:0000256" key="3">
    <source>
        <dbReference type="ARBA" id="ARBA00022692"/>
    </source>
</evidence>
<proteinExistence type="inferred from homology"/>
<evidence type="ECO:0000256" key="5">
    <source>
        <dbReference type="ARBA" id="ARBA00023136"/>
    </source>
</evidence>
<accession>A0A0R7K1X3</accession>
<keyword evidence="8" id="KW-0406">Ion transport</keyword>
<reference evidence="9" key="1">
    <citation type="submission" date="2014-11" db="EMBL/GenBank/DDBJ databases">
        <authorList>
            <person name="Tripathy S."/>
        </authorList>
    </citation>
    <scope>NUCLEOTIDE SEQUENCE</scope>
</reference>
<dbReference type="GO" id="GO:0140114">
    <property type="term" value="P:cellular detoxification of fluoride"/>
    <property type="evidence" value="ECO:0007669"/>
    <property type="project" value="UniProtKB-UniRule"/>
</dbReference>
<keyword evidence="5 8" id="KW-0472">Membrane</keyword>
<evidence type="ECO:0000256" key="6">
    <source>
        <dbReference type="ARBA" id="ARBA00035120"/>
    </source>
</evidence>
<dbReference type="EMBL" id="KP211915">
    <property type="protein sequence ID" value="AKQ06006.1"/>
    <property type="molecule type" value="Genomic_DNA"/>
</dbReference>
<evidence type="ECO:0000256" key="7">
    <source>
        <dbReference type="ARBA" id="ARBA00035585"/>
    </source>
</evidence>
<gene>
    <name evidence="8" type="primary">fluC</name>
    <name evidence="8" type="synonym">crcB</name>
</gene>
<evidence type="ECO:0000256" key="2">
    <source>
        <dbReference type="ARBA" id="ARBA00022475"/>
    </source>
</evidence>
<name>A0A0R7K1X3_9ARCH</name>
<comment type="subcellular location">
    <subcellularLocation>
        <location evidence="1 8">Cell membrane</location>
        <topology evidence="1 8">Multi-pass membrane protein</topology>
    </subcellularLocation>
</comment>
<keyword evidence="8" id="KW-0813">Transport</keyword>